<name>A0A0G4FZ66_VITBC</name>
<evidence type="ECO:0000313" key="2">
    <source>
        <dbReference type="Proteomes" id="UP000041254"/>
    </source>
</evidence>
<keyword evidence="2" id="KW-1185">Reference proteome</keyword>
<sequence>MVAPRALDEEMAAAEKGGEEICIPQVKAFVLPREYVSSRSEWWNAGTRGMAVERLFDAANVMRLDDKYLCLATDIMDQFTYLSDEYLPGTDQPHLSLVAYVSLILAHYTIDADDYDYNKRDWTGLDGPASPDGRAGSDSSGDCFDGWPAFRRRPSAGCIAEADGLSEGDVAACAEGMARPLMAIGQRNNIPATMLSCLRRPMAWES</sequence>
<dbReference type="EMBL" id="CDMY01000531">
    <property type="protein sequence ID" value="CEM20915.1"/>
    <property type="molecule type" value="Genomic_DNA"/>
</dbReference>
<accession>A0A0G4FZ66</accession>
<proteinExistence type="predicted"/>
<protein>
    <submittedName>
        <fullName evidence="1">Uncharacterized protein</fullName>
    </submittedName>
</protein>
<dbReference type="VEuPathDB" id="CryptoDB:Vbra_16562"/>
<dbReference type="AlphaFoldDB" id="A0A0G4FZ66"/>
<gene>
    <name evidence="1" type="ORF">Vbra_16562</name>
</gene>
<dbReference type="InParanoid" id="A0A0G4FZ66"/>
<evidence type="ECO:0000313" key="1">
    <source>
        <dbReference type="EMBL" id="CEM20915.1"/>
    </source>
</evidence>
<reference evidence="1 2" key="1">
    <citation type="submission" date="2014-11" db="EMBL/GenBank/DDBJ databases">
        <authorList>
            <person name="Zhu J."/>
            <person name="Qi W."/>
            <person name="Song R."/>
        </authorList>
    </citation>
    <scope>NUCLEOTIDE SEQUENCE [LARGE SCALE GENOMIC DNA]</scope>
</reference>
<organism evidence="1 2">
    <name type="scientific">Vitrella brassicaformis (strain CCMP3155)</name>
    <dbReference type="NCBI Taxonomy" id="1169540"/>
    <lineage>
        <taxon>Eukaryota</taxon>
        <taxon>Sar</taxon>
        <taxon>Alveolata</taxon>
        <taxon>Colpodellida</taxon>
        <taxon>Vitrellaceae</taxon>
        <taxon>Vitrella</taxon>
    </lineage>
</organism>
<dbReference type="Proteomes" id="UP000041254">
    <property type="component" value="Unassembled WGS sequence"/>
</dbReference>